<proteinExistence type="predicted"/>
<evidence type="ECO:0000259" key="19">
    <source>
        <dbReference type="PROSITE" id="PS50011"/>
    </source>
</evidence>
<dbReference type="InterPro" id="IPR003961">
    <property type="entry name" value="FN3_dom"/>
</dbReference>
<feature type="domain" description="Fibronectin type-III" evidence="20">
    <location>
        <begin position="330"/>
        <end position="430"/>
    </location>
</feature>
<dbReference type="Gene3D" id="2.60.120.260">
    <property type="entry name" value="Galactose-binding domain-like"/>
    <property type="match status" value="1"/>
</dbReference>
<dbReference type="SUPFAM" id="SSF49265">
    <property type="entry name" value="Fibronectin type III"/>
    <property type="match status" value="1"/>
</dbReference>
<dbReference type="Proteomes" id="UP000019118">
    <property type="component" value="Unassembled WGS sequence"/>
</dbReference>
<evidence type="ECO:0000256" key="6">
    <source>
        <dbReference type="ARBA" id="ARBA00022692"/>
    </source>
</evidence>
<keyword evidence="23" id="KW-1185">Reference proteome</keyword>
<evidence type="ECO:0000256" key="14">
    <source>
        <dbReference type="ARBA" id="ARBA00023137"/>
    </source>
</evidence>
<dbReference type="Pfam" id="PF01404">
    <property type="entry name" value="Ephrin_lbd"/>
    <property type="match status" value="1"/>
</dbReference>
<feature type="domain" description="Eph LBD" evidence="21">
    <location>
        <begin position="22"/>
        <end position="205"/>
    </location>
</feature>
<dbReference type="CDD" id="cd05033">
    <property type="entry name" value="PTKc_EphR"/>
    <property type="match status" value="1"/>
</dbReference>
<feature type="chain" id="PRO_5043938864" description="receptor protein-tyrosine kinase" evidence="18">
    <location>
        <begin position="21"/>
        <end position="1198"/>
    </location>
</feature>
<comment type="subcellular location">
    <subcellularLocation>
        <location evidence="1">Cell membrane</location>
        <topology evidence="1">Single-pass type I membrane protein</topology>
    </subcellularLocation>
</comment>
<dbReference type="FunFam" id="3.30.200.20:FF:000143">
    <property type="entry name" value="Ephrin type-B receptor 6"/>
    <property type="match status" value="1"/>
</dbReference>
<dbReference type="SUPFAM" id="SSF49785">
    <property type="entry name" value="Galactose-binding domain-like"/>
    <property type="match status" value="1"/>
</dbReference>
<dbReference type="Gene3D" id="1.10.510.10">
    <property type="entry name" value="Transferase(Phosphotransferase) domain 1"/>
    <property type="match status" value="1"/>
</dbReference>
<keyword evidence="4" id="KW-0597">Phosphoprotein</keyword>
<dbReference type="CDD" id="cd10319">
    <property type="entry name" value="EphR_LBD"/>
    <property type="match status" value="1"/>
</dbReference>
<keyword evidence="13 17" id="KW-0472">Membrane</keyword>
<dbReference type="Gene3D" id="2.60.40.10">
    <property type="entry name" value="Immunoglobulins"/>
    <property type="match status" value="2"/>
</dbReference>
<keyword evidence="7 18" id="KW-0732">Signal</keyword>
<feature type="domain" description="Protein kinase" evidence="19">
    <location>
        <begin position="657"/>
        <end position="917"/>
    </location>
</feature>
<dbReference type="EC" id="2.7.10.1" evidence="2"/>
<dbReference type="PROSITE" id="PS50853">
    <property type="entry name" value="FN3"/>
    <property type="match status" value="2"/>
</dbReference>
<evidence type="ECO:0000256" key="2">
    <source>
        <dbReference type="ARBA" id="ARBA00011902"/>
    </source>
</evidence>
<accession>A0AAR5Q539</accession>
<feature type="signal peptide" evidence="18">
    <location>
        <begin position="1"/>
        <end position="20"/>
    </location>
</feature>
<dbReference type="InterPro" id="IPR027936">
    <property type="entry name" value="Eph_TM"/>
</dbReference>
<keyword evidence="3" id="KW-1003">Cell membrane</keyword>
<dbReference type="InterPro" id="IPR008266">
    <property type="entry name" value="Tyr_kinase_AS"/>
</dbReference>
<evidence type="ECO:0000256" key="15">
    <source>
        <dbReference type="ARBA" id="ARBA00023170"/>
    </source>
</evidence>
<dbReference type="Gene3D" id="2.60.40.1770">
    <property type="entry name" value="ephrin a2 ectodomain"/>
    <property type="match status" value="1"/>
</dbReference>
<dbReference type="PANTHER" id="PTHR46877">
    <property type="entry name" value="EPH RECEPTOR A5"/>
    <property type="match status" value="1"/>
</dbReference>
<keyword evidence="16" id="KW-0325">Glycoprotein</keyword>
<dbReference type="FunFam" id="2.60.120.260:FF:000089">
    <property type="entry name" value="Eph receptor tyrosine kinase"/>
    <property type="match status" value="1"/>
</dbReference>
<feature type="transmembrane region" description="Helical" evidence="17">
    <location>
        <begin position="546"/>
        <end position="569"/>
    </location>
</feature>
<dbReference type="InterPro" id="IPR008979">
    <property type="entry name" value="Galactose-bd-like_sf"/>
</dbReference>
<dbReference type="InterPro" id="IPR001245">
    <property type="entry name" value="Ser-Thr/Tyr_kinase_cat_dom"/>
</dbReference>
<dbReference type="Gene3D" id="3.30.200.20">
    <property type="entry name" value="Phosphorylase Kinase, domain 1"/>
    <property type="match status" value="1"/>
</dbReference>
<dbReference type="InterPro" id="IPR020635">
    <property type="entry name" value="Tyr_kinase_cat_dom"/>
</dbReference>
<protein>
    <recommendedName>
        <fullName evidence="2">receptor protein-tyrosine kinase</fullName>
        <ecNumber evidence="2">2.7.10.1</ecNumber>
    </recommendedName>
</protein>
<dbReference type="GO" id="GO:0005886">
    <property type="term" value="C:plasma membrane"/>
    <property type="evidence" value="ECO:0007669"/>
    <property type="project" value="UniProtKB-SubCell"/>
</dbReference>
<dbReference type="Pfam" id="PF00041">
    <property type="entry name" value="fn3"/>
    <property type="match status" value="2"/>
</dbReference>
<dbReference type="PROSITE" id="PS50011">
    <property type="entry name" value="PROTEIN_KINASE_DOM"/>
    <property type="match status" value="1"/>
</dbReference>
<sequence length="1198" mass="134825">MGFVLRTLPFLLTLIEWSRSEQVVLLDTTAEEASLDWTRYPYGPQSSTPGWVEESFTNFQKGINWRSYVVCDVAYSNANNWLWTPFIDRKEANRIYIEIKFTIRDCSLFPGNALSCKETFSLLYYEFDAATREPPPWDADRYKLIGRVAAGEGRFNSNSEVNINTEVKSIPVTKKGVYFAFRDQGACISLLAIKIYYITCPEVTINFARFPATPTGKEITIIEQAQGICVNHAEVVGSSPIYLCKGDGKWTLPSGGCKCKAGFQPDMDKQTCNVCQPGTYKSEVGDYLCFLCPKYSHGPDYGLTECKCNQGYFRAPTDPKNMMCTQPPSAPVNLTVNFVDQSNVILSWLPPENLGGRSDIAYRIKCDACSVGLVQYNPPMEYFNETRMHISGLNAVTTYRFQIFSENGVSHLAPRPNTDYADVMITTEASVASSITNIRVTSVKSTEITLAWDAPITDGDLESDQVETYEVRWFPRNEEYSNSTSFLTTTLIATITGLQQRTEYGLQVRAKTPRGWGAWSPVIFKTTGQVLNTAYVGAEEGFRLQLVAGGIVVIVVVLVAVIVLTVVFIRSRSNDECNKKQPSDCDTLEYRNGEVHHPSLDNPPIVTTHTNVTTPLFTGISGSSRTYIDPHTYEDPNQAVREFAREIDAKCITIESIIGCYFQGGGEFGDVCKGKLKMNGAEIGVAIKTLKAGSLDKSRNDFLTEASIMGQFEHPNVIFLQGVVTKSNPVMIITEYMENGSLDTFLRANDGKFKVIQLVGMLRGIAAGMQYLSEMNYVHRDLAARNVLVNSELVCKIADFGLSREIESATEGAYTTRGGKIPVRWTAPEAIAFRKFTSASDVWSMGIVCWEVMSYGERPYWNWSNQDVIKSIEKGYRLPAPMDCPEAIYQLMLDCWQKERTHRPAFQSIVKTLDKLIRVPDTLRKIAQNRRALPLNHHPTTSWQPNPPQPYLHSPSTLQIAGGNPYFGSLHRNHPCKVLSHINSLSAQYLPDVILLQNYGPIEQTPYSLTQEQVEMQLQQGYRNSVIEHEMRKRFSGMPSGRETTLYNDPREHEMKEFNTENWLNSSMFDRQYYSGASSTTSSNFFNQKPHYYPNLDPNFLKLNDEAIFNKRPDEVFQQNIYETSPSVEQANELFQTFGDNLEQLAETGRNERCDSNFNELGVTNGSSIELGKKCKDEKSGTSDNTKSCRAWVDFNNL</sequence>
<evidence type="ECO:0000259" key="20">
    <source>
        <dbReference type="PROSITE" id="PS50853"/>
    </source>
</evidence>
<dbReference type="InterPro" id="IPR050449">
    <property type="entry name" value="Ephrin_rcpt_TKs"/>
</dbReference>
<keyword evidence="9" id="KW-0547">Nucleotide-binding</keyword>
<dbReference type="InterPro" id="IPR000719">
    <property type="entry name" value="Prot_kinase_dom"/>
</dbReference>
<dbReference type="InterPro" id="IPR009030">
    <property type="entry name" value="Growth_fac_rcpt_cys_sf"/>
</dbReference>
<dbReference type="InterPro" id="IPR013783">
    <property type="entry name" value="Ig-like_fold"/>
</dbReference>
<dbReference type="AlphaFoldDB" id="A0AAR5Q539"/>
<keyword evidence="15" id="KW-0675">Receptor</keyword>
<evidence type="ECO:0000256" key="5">
    <source>
        <dbReference type="ARBA" id="ARBA00022679"/>
    </source>
</evidence>
<dbReference type="GO" id="GO:0007411">
    <property type="term" value="P:axon guidance"/>
    <property type="evidence" value="ECO:0007669"/>
    <property type="project" value="TreeGrafter"/>
</dbReference>
<dbReference type="SMART" id="SM00060">
    <property type="entry name" value="FN3"/>
    <property type="match status" value="2"/>
</dbReference>
<dbReference type="CDD" id="cd00063">
    <property type="entry name" value="FN3"/>
    <property type="match status" value="2"/>
</dbReference>
<dbReference type="InterPro" id="IPR001090">
    <property type="entry name" value="Ephrin_rcpt_lig-bd_dom"/>
</dbReference>
<dbReference type="SMART" id="SM00219">
    <property type="entry name" value="TyrKc"/>
    <property type="match status" value="1"/>
</dbReference>
<dbReference type="GO" id="GO:0030425">
    <property type="term" value="C:dendrite"/>
    <property type="evidence" value="ECO:0007669"/>
    <property type="project" value="TreeGrafter"/>
</dbReference>
<dbReference type="Pfam" id="PF07714">
    <property type="entry name" value="PK_Tyr_Ser-Thr"/>
    <property type="match status" value="1"/>
</dbReference>
<dbReference type="PROSITE" id="PS00109">
    <property type="entry name" value="PROTEIN_KINASE_TYR"/>
    <property type="match status" value="1"/>
</dbReference>
<dbReference type="SMART" id="SM00615">
    <property type="entry name" value="EPH_lbd"/>
    <property type="match status" value="1"/>
</dbReference>
<keyword evidence="14" id="KW-0829">Tyrosine-protein kinase</keyword>
<evidence type="ECO:0000256" key="18">
    <source>
        <dbReference type="SAM" id="SignalP"/>
    </source>
</evidence>
<dbReference type="GeneID" id="109543224"/>
<evidence type="ECO:0000313" key="22">
    <source>
        <dbReference type="EnsemblMetazoa" id="XP_019768374.1"/>
    </source>
</evidence>
<name>A0AAR5Q539_DENPD</name>
<dbReference type="InterPro" id="IPR036116">
    <property type="entry name" value="FN3_sf"/>
</dbReference>
<dbReference type="Pfam" id="PF25599">
    <property type="entry name" value="Ephrin_CRD"/>
    <property type="match status" value="1"/>
</dbReference>
<evidence type="ECO:0000256" key="3">
    <source>
        <dbReference type="ARBA" id="ARBA00022475"/>
    </source>
</evidence>
<feature type="domain" description="Fibronectin type-III" evidence="20">
    <location>
        <begin position="434"/>
        <end position="530"/>
    </location>
</feature>
<evidence type="ECO:0000256" key="17">
    <source>
        <dbReference type="SAM" id="Phobius"/>
    </source>
</evidence>
<evidence type="ECO:0000256" key="16">
    <source>
        <dbReference type="ARBA" id="ARBA00023180"/>
    </source>
</evidence>
<dbReference type="KEGG" id="dpa:109543224"/>
<evidence type="ECO:0000256" key="10">
    <source>
        <dbReference type="ARBA" id="ARBA00022777"/>
    </source>
</evidence>
<keyword evidence="6 17" id="KW-0812">Transmembrane</keyword>
<keyword evidence="11" id="KW-0067">ATP-binding</keyword>
<dbReference type="InterPro" id="IPR011009">
    <property type="entry name" value="Kinase-like_dom_sf"/>
</dbReference>
<keyword evidence="5" id="KW-0808">Transferase</keyword>
<dbReference type="PRINTS" id="PR00109">
    <property type="entry name" value="TYRKINASE"/>
</dbReference>
<dbReference type="FunFam" id="1.10.510.10:FF:000019">
    <property type="entry name" value="Ephrin type-A receptor 5"/>
    <property type="match status" value="1"/>
</dbReference>
<dbReference type="GO" id="GO:0005005">
    <property type="term" value="F:transmembrane-ephrin receptor activity"/>
    <property type="evidence" value="ECO:0007669"/>
    <property type="project" value="TreeGrafter"/>
</dbReference>
<evidence type="ECO:0000256" key="8">
    <source>
        <dbReference type="ARBA" id="ARBA00022737"/>
    </source>
</evidence>
<evidence type="ECO:0000259" key="21">
    <source>
        <dbReference type="PROSITE" id="PS51550"/>
    </source>
</evidence>
<keyword evidence="8" id="KW-0677">Repeat</keyword>
<dbReference type="EnsemblMetazoa" id="XM_019912815.1">
    <property type="protein sequence ID" value="XP_019768374.1"/>
    <property type="gene ID" value="LOC109543224"/>
</dbReference>
<evidence type="ECO:0000256" key="4">
    <source>
        <dbReference type="ARBA" id="ARBA00022553"/>
    </source>
</evidence>
<evidence type="ECO:0000256" key="11">
    <source>
        <dbReference type="ARBA" id="ARBA00022840"/>
    </source>
</evidence>
<dbReference type="PANTHER" id="PTHR46877:SF14">
    <property type="entry name" value="RECEPTOR PROTEIN-TYROSINE KINASE"/>
    <property type="match status" value="1"/>
</dbReference>
<dbReference type="PROSITE" id="PS51550">
    <property type="entry name" value="EPH_LBD"/>
    <property type="match status" value="1"/>
</dbReference>
<dbReference type="SUPFAM" id="SSF57184">
    <property type="entry name" value="Growth factor receptor domain"/>
    <property type="match status" value="1"/>
</dbReference>
<evidence type="ECO:0000256" key="1">
    <source>
        <dbReference type="ARBA" id="ARBA00004251"/>
    </source>
</evidence>
<dbReference type="FunFam" id="2.60.40.1770:FF:000005">
    <property type="entry name" value="Eph receptor tyrosine kinase"/>
    <property type="match status" value="1"/>
</dbReference>
<evidence type="ECO:0000256" key="13">
    <source>
        <dbReference type="ARBA" id="ARBA00023136"/>
    </source>
</evidence>
<reference evidence="22" key="2">
    <citation type="submission" date="2024-08" db="UniProtKB">
        <authorList>
            <consortium name="EnsemblMetazoa"/>
        </authorList>
    </citation>
    <scope>IDENTIFICATION</scope>
</reference>
<evidence type="ECO:0000256" key="12">
    <source>
        <dbReference type="ARBA" id="ARBA00022989"/>
    </source>
</evidence>
<evidence type="ECO:0000256" key="9">
    <source>
        <dbReference type="ARBA" id="ARBA00022741"/>
    </source>
</evidence>
<dbReference type="Pfam" id="PF14575">
    <property type="entry name" value="EphA2_TM"/>
    <property type="match status" value="1"/>
</dbReference>
<dbReference type="CTD" id="43803"/>
<evidence type="ECO:0000256" key="7">
    <source>
        <dbReference type="ARBA" id="ARBA00022729"/>
    </source>
</evidence>
<keyword evidence="12 17" id="KW-1133">Transmembrane helix</keyword>
<dbReference type="Gene3D" id="2.10.50.10">
    <property type="entry name" value="Tumor Necrosis Factor Receptor, subunit A, domain 2"/>
    <property type="match status" value="1"/>
</dbReference>
<dbReference type="FunFam" id="2.10.50.10:FF:000001">
    <property type="entry name" value="Ephrin type-A receptor 5"/>
    <property type="match status" value="1"/>
</dbReference>
<dbReference type="SUPFAM" id="SSF56112">
    <property type="entry name" value="Protein kinase-like (PK-like)"/>
    <property type="match status" value="1"/>
</dbReference>
<reference evidence="23" key="1">
    <citation type="journal article" date="2013" name="Genome Biol.">
        <title>Draft genome of the mountain pine beetle, Dendroctonus ponderosae Hopkins, a major forest pest.</title>
        <authorList>
            <person name="Keeling C.I."/>
            <person name="Yuen M.M."/>
            <person name="Liao N.Y."/>
            <person name="Docking T.R."/>
            <person name="Chan S.K."/>
            <person name="Taylor G.A."/>
            <person name="Palmquist D.L."/>
            <person name="Jackman S.D."/>
            <person name="Nguyen A."/>
            <person name="Li M."/>
            <person name="Henderson H."/>
            <person name="Janes J.K."/>
            <person name="Zhao Y."/>
            <person name="Pandoh P."/>
            <person name="Moore R."/>
            <person name="Sperling F.A."/>
            <person name="Huber D.P."/>
            <person name="Birol I."/>
            <person name="Jones S.J."/>
            <person name="Bohlmann J."/>
        </authorList>
    </citation>
    <scope>NUCLEOTIDE SEQUENCE</scope>
</reference>
<evidence type="ECO:0000313" key="23">
    <source>
        <dbReference type="Proteomes" id="UP000019118"/>
    </source>
</evidence>
<keyword evidence="10" id="KW-0418">Kinase</keyword>
<dbReference type="GO" id="GO:0005524">
    <property type="term" value="F:ATP binding"/>
    <property type="evidence" value="ECO:0007669"/>
    <property type="project" value="UniProtKB-KW"/>
</dbReference>
<organism evidence="22 23">
    <name type="scientific">Dendroctonus ponderosae</name>
    <name type="common">Mountain pine beetle</name>
    <dbReference type="NCBI Taxonomy" id="77166"/>
    <lineage>
        <taxon>Eukaryota</taxon>
        <taxon>Metazoa</taxon>
        <taxon>Ecdysozoa</taxon>
        <taxon>Arthropoda</taxon>
        <taxon>Hexapoda</taxon>
        <taxon>Insecta</taxon>
        <taxon>Pterygota</taxon>
        <taxon>Neoptera</taxon>
        <taxon>Endopterygota</taxon>
        <taxon>Coleoptera</taxon>
        <taxon>Polyphaga</taxon>
        <taxon>Cucujiformia</taxon>
        <taxon>Curculionidae</taxon>
        <taxon>Scolytinae</taxon>
        <taxon>Dendroctonus</taxon>
    </lineage>
</organism>